<dbReference type="Pfam" id="PF24570">
    <property type="entry name" value="BACK_BPM_SPOP"/>
    <property type="match status" value="1"/>
</dbReference>
<dbReference type="CDD" id="cd00121">
    <property type="entry name" value="MATH"/>
    <property type="match status" value="1"/>
</dbReference>
<comment type="pathway">
    <text evidence="1">Protein modification; protein ubiquitination.</text>
</comment>
<reference evidence="5" key="1">
    <citation type="submission" date="2020-05" db="EMBL/GenBank/DDBJ databases">
        <title>WGS assembly of Panicum virgatum.</title>
        <authorList>
            <person name="Lovell J.T."/>
            <person name="Jenkins J."/>
            <person name="Shu S."/>
            <person name="Juenger T.E."/>
            <person name="Schmutz J."/>
        </authorList>
    </citation>
    <scope>NUCLEOTIDE SEQUENCE</scope>
    <source>
        <strain evidence="5">AP13</strain>
    </source>
</reference>
<proteinExistence type="inferred from homology"/>
<feature type="domain" description="BTB" evidence="3">
    <location>
        <begin position="184"/>
        <end position="247"/>
    </location>
</feature>
<evidence type="ECO:0000259" key="3">
    <source>
        <dbReference type="PROSITE" id="PS50097"/>
    </source>
</evidence>
<dbReference type="InterPro" id="IPR056423">
    <property type="entry name" value="BACK_BPM_SPOP"/>
</dbReference>
<evidence type="ECO:0000259" key="4">
    <source>
        <dbReference type="PROSITE" id="PS50144"/>
    </source>
</evidence>
<feature type="domain" description="MATH" evidence="4">
    <location>
        <begin position="18"/>
        <end position="147"/>
    </location>
</feature>
<dbReference type="PANTHER" id="PTHR26379">
    <property type="entry name" value="BTB/POZ AND MATH DOMAIN-CONTAINING PROTEIN 1"/>
    <property type="match status" value="1"/>
</dbReference>
<dbReference type="SMART" id="SM00225">
    <property type="entry name" value="BTB"/>
    <property type="match status" value="1"/>
</dbReference>
<comment type="caution">
    <text evidence="5">The sequence shown here is derived from an EMBL/GenBank/DDBJ whole genome shotgun (WGS) entry which is preliminary data.</text>
</comment>
<keyword evidence="6" id="KW-1185">Reference proteome</keyword>
<accession>A0A8T0QWT5</accession>
<protein>
    <submittedName>
        <fullName evidence="5">Uncharacterized protein</fullName>
    </submittedName>
</protein>
<dbReference type="Gene3D" id="2.60.210.10">
    <property type="entry name" value="Apoptosis, Tumor Necrosis Factor Receptor Associated Protein 2, Chain A"/>
    <property type="match status" value="1"/>
</dbReference>
<dbReference type="Pfam" id="PF22486">
    <property type="entry name" value="MATH_2"/>
    <property type="match status" value="1"/>
</dbReference>
<dbReference type="AlphaFoldDB" id="A0A8T0QWT5"/>
<dbReference type="InterPro" id="IPR002083">
    <property type="entry name" value="MATH/TRAF_dom"/>
</dbReference>
<evidence type="ECO:0000256" key="1">
    <source>
        <dbReference type="ARBA" id="ARBA00004906"/>
    </source>
</evidence>
<organism evidence="5 6">
    <name type="scientific">Panicum virgatum</name>
    <name type="common">Blackwell switchgrass</name>
    <dbReference type="NCBI Taxonomy" id="38727"/>
    <lineage>
        <taxon>Eukaryota</taxon>
        <taxon>Viridiplantae</taxon>
        <taxon>Streptophyta</taxon>
        <taxon>Embryophyta</taxon>
        <taxon>Tracheophyta</taxon>
        <taxon>Spermatophyta</taxon>
        <taxon>Magnoliopsida</taxon>
        <taxon>Liliopsida</taxon>
        <taxon>Poales</taxon>
        <taxon>Poaceae</taxon>
        <taxon>PACMAD clade</taxon>
        <taxon>Panicoideae</taxon>
        <taxon>Panicodae</taxon>
        <taxon>Paniceae</taxon>
        <taxon>Panicinae</taxon>
        <taxon>Panicum</taxon>
        <taxon>Panicum sect. Hiantes</taxon>
    </lineage>
</organism>
<dbReference type="CDD" id="cd18280">
    <property type="entry name" value="BTB_POZ_BPM_plant"/>
    <property type="match status" value="1"/>
</dbReference>
<dbReference type="OrthoDB" id="6359816at2759"/>
<dbReference type="PROSITE" id="PS50144">
    <property type="entry name" value="MATH"/>
    <property type="match status" value="1"/>
</dbReference>
<dbReference type="InterPro" id="IPR011333">
    <property type="entry name" value="SKP1/BTB/POZ_sf"/>
</dbReference>
<dbReference type="Gene3D" id="1.25.40.420">
    <property type="match status" value="1"/>
</dbReference>
<evidence type="ECO:0000256" key="2">
    <source>
        <dbReference type="ARBA" id="ARBA00010846"/>
    </source>
</evidence>
<dbReference type="Proteomes" id="UP000823388">
    <property type="component" value="Chromosome 6N"/>
</dbReference>
<dbReference type="SUPFAM" id="SSF54695">
    <property type="entry name" value="POZ domain"/>
    <property type="match status" value="1"/>
</dbReference>
<evidence type="ECO:0000313" key="6">
    <source>
        <dbReference type="Proteomes" id="UP000823388"/>
    </source>
</evidence>
<comment type="similarity">
    <text evidence="2">Belongs to the Tdpoz family.</text>
</comment>
<dbReference type="Pfam" id="PF00651">
    <property type="entry name" value="BTB"/>
    <property type="match status" value="1"/>
</dbReference>
<dbReference type="PROSITE" id="PS50097">
    <property type="entry name" value="BTB"/>
    <property type="match status" value="1"/>
</dbReference>
<name>A0A8T0QWT5_PANVG</name>
<dbReference type="GO" id="GO:0016567">
    <property type="term" value="P:protein ubiquitination"/>
    <property type="evidence" value="ECO:0007669"/>
    <property type="project" value="InterPro"/>
</dbReference>
<sequence>MGSESKRTSSSHTTEAETGTHSFKIVGYSLKKGFGFRKSIQSGTFTVGGYDWAIQFYPDGVNDLTKGYTAVYLVLVSKKVEVRASYVLSLVNQITGLPENLFSETTTRVFSDANLFSPRTPIARRSKLESKSAGYIVDDCLTIECTVTVVKESWVETTSGFEIEVPPSDISQHFGKLLSDEEEADVTFSVGGETFPAYKIVLATRSPVFKAQLYGQMKERRARRLTVEGIQPDVFKVLLQFIYTDSLPEWDDLDAEEYCEISRHLLAAADRYAMDRLKLLCASNLVDHLDAETVAITLALADQHNCDCLKDVCIEFMASSDKMYAVLETEGYANLKRTCPSILVDVLEKNSRYRKA</sequence>
<dbReference type="InterPro" id="IPR000210">
    <property type="entry name" value="BTB/POZ_dom"/>
</dbReference>
<dbReference type="InterPro" id="IPR008974">
    <property type="entry name" value="TRAF-like"/>
</dbReference>
<dbReference type="Gene3D" id="3.30.710.10">
    <property type="entry name" value="Potassium Channel Kv1.1, Chain A"/>
    <property type="match status" value="1"/>
</dbReference>
<evidence type="ECO:0000313" key="5">
    <source>
        <dbReference type="EMBL" id="KAG2577530.1"/>
    </source>
</evidence>
<gene>
    <name evidence="5" type="ORF">PVAP13_6NG126800</name>
</gene>
<dbReference type="EMBL" id="CM029048">
    <property type="protein sequence ID" value="KAG2577530.1"/>
    <property type="molecule type" value="Genomic_DNA"/>
</dbReference>
<dbReference type="InterPro" id="IPR045005">
    <property type="entry name" value="BPM1-6"/>
</dbReference>
<dbReference type="SUPFAM" id="SSF49599">
    <property type="entry name" value="TRAF domain-like"/>
    <property type="match status" value="1"/>
</dbReference>
<dbReference type="PANTHER" id="PTHR26379:SF433">
    <property type="entry name" value="OS08G0226800 PROTEIN"/>
    <property type="match status" value="1"/>
</dbReference>